<keyword evidence="8" id="KW-1185">Reference proteome</keyword>
<dbReference type="PANTHER" id="PTHR22911">
    <property type="entry name" value="ACYL-MALONYL CONDENSING ENZYME-RELATED"/>
    <property type="match status" value="1"/>
</dbReference>
<dbReference type="RefSeq" id="WP_111373015.1">
    <property type="nucleotide sequence ID" value="NZ_CP029480.1"/>
</dbReference>
<dbReference type="InterPro" id="IPR037185">
    <property type="entry name" value="EmrE-like"/>
</dbReference>
<keyword evidence="2 5" id="KW-0812">Transmembrane</keyword>
<dbReference type="InterPro" id="IPR000620">
    <property type="entry name" value="EamA_dom"/>
</dbReference>
<name>A0A2Z4GF19_9BACT</name>
<feature type="transmembrane region" description="Helical" evidence="5">
    <location>
        <begin position="124"/>
        <end position="143"/>
    </location>
</feature>
<dbReference type="KEGG" id="als:DJ013_16290"/>
<dbReference type="SUPFAM" id="SSF103481">
    <property type="entry name" value="Multidrug resistance efflux transporter EmrE"/>
    <property type="match status" value="2"/>
</dbReference>
<reference evidence="7 8" key="1">
    <citation type="submission" date="2018-05" db="EMBL/GenBank/DDBJ databases">
        <title>Complete genome sequence of Arcticibacterium luteifluviistationis SM1504T, a cytophagaceae bacterium isolated from Arctic surface seawater.</title>
        <authorList>
            <person name="Li Y."/>
            <person name="Qin Q.-L."/>
        </authorList>
    </citation>
    <scope>NUCLEOTIDE SEQUENCE [LARGE SCALE GENOMIC DNA]</scope>
    <source>
        <strain evidence="7 8">SM1504</strain>
    </source>
</reference>
<evidence type="ECO:0000313" key="8">
    <source>
        <dbReference type="Proteomes" id="UP000249873"/>
    </source>
</evidence>
<feature type="transmembrane region" description="Helical" evidence="5">
    <location>
        <begin position="181"/>
        <end position="203"/>
    </location>
</feature>
<dbReference type="GO" id="GO:0016020">
    <property type="term" value="C:membrane"/>
    <property type="evidence" value="ECO:0007669"/>
    <property type="project" value="UniProtKB-SubCell"/>
</dbReference>
<feature type="transmembrane region" description="Helical" evidence="5">
    <location>
        <begin position="223"/>
        <end position="240"/>
    </location>
</feature>
<feature type="transmembrane region" description="Helical" evidence="5">
    <location>
        <begin position="36"/>
        <end position="56"/>
    </location>
</feature>
<feature type="domain" description="EamA" evidence="6">
    <location>
        <begin position="9"/>
        <end position="138"/>
    </location>
</feature>
<evidence type="ECO:0000256" key="1">
    <source>
        <dbReference type="ARBA" id="ARBA00004141"/>
    </source>
</evidence>
<proteinExistence type="predicted"/>
<organism evidence="7 8">
    <name type="scientific">Arcticibacterium luteifluviistationis</name>
    <dbReference type="NCBI Taxonomy" id="1784714"/>
    <lineage>
        <taxon>Bacteria</taxon>
        <taxon>Pseudomonadati</taxon>
        <taxon>Bacteroidota</taxon>
        <taxon>Cytophagia</taxon>
        <taxon>Cytophagales</taxon>
        <taxon>Leadbetterellaceae</taxon>
        <taxon>Arcticibacterium</taxon>
    </lineage>
</organism>
<feature type="transmembrane region" description="Helical" evidence="5">
    <location>
        <begin position="277"/>
        <end position="295"/>
    </location>
</feature>
<dbReference type="Proteomes" id="UP000249873">
    <property type="component" value="Chromosome"/>
</dbReference>
<dbReference type="PANTHER" id="PTHR22911:SF6">
    <property type="entry name" value="SOLUTE CARRIER FAMILY 35 MEMBER G1"/>
    <property type="match status" value="1"/>
</dbReference>
<dbReference type="AlphaFoldDB" id="A0A2Z4GF19"/>
<keyword evidence="4 5" id="KW-0472">Membrane</keyword>
<keyword evidence="3 5" id="KW-1133">Transmembrane helix</keyword>
<feature type="transmembrane region" description="Helical" evidence="5">
    <location>
        <begin position="12"/>
        <end position="30"/>
    </location>
</feature>
<dbReference type="OrthoDB" id="597549at2"/>
<feature type="transmembrane region" description="Helical" evidence="5">
    <location>
        <begin position="101"/>
        <end position="119"/>
    </location>
</feature>
<evidence type="ECO:0000256" key="4">
    <source>
        <dbReference type="ARBA" id="ARBA00023136"/>
    </source>
</evidence>
<feature type="transmembrane region" description="Helical" evidence="5">
    <location>
        <begin position="149"/>
        <end position="169"/>
    </location>
</feature>
<evidence type="ECO:0000256" key="2">
    <source>
        <dbReference type="ARBA" id="ARBA00022692"/>
    </source>
</evidence>
<dbReference type="PROSITE" id="PS51257">
    <property type="entry name" value="PROKAR_LIPOPROTEIN"/>
    <property type="match status" value="1"/>
</dbReference>
<evidence type="ECO:0000313" key="7">
    <source>
        <dbReference type="EMBL" id="AWV99647.1"/>
    </source>
</evidence>
<feature type="transmembrane region" description="Helical" evidence="5">
    <location>
        <begin position="68"/>
        <end position="89"/>
    </location>
</feature>
<protein>
    <submittedName>
        <fullName evidence="7">EamA family transporter</fullName>
    </submittedName>
</protein>
<evidence type="ECO:0000259" key="6">
    <source>
        <dbReference type="Pfam" id="PF00892"/>
    </source>
</evidence>
<gene>
    <name evidence="7" type="ORF">DJ013_16290</name>
</gene>
<dbReference type="Pfam" id="PF00892">
    <property type="entry name" value="EamA"/>
    <property type="match status" value="1"/>
</dbReference>
<comment type="subcellular location">
    <subcellularLocation>
        <location evidence="1">Membrane</location>
        <topology evidence="1">Multi-pass membrane protein</topology>
    </subcellularLocation>
</comment>
<sequence>MNQQNVRQGVIFMLIASFCFALVGACTRILRDSISSVEIVFFRNLIGVVFIGYSVLKRPLVQVGGKPGLLVFRGVIGTIALYTFFYSITQIGLAEAITYQQTYPIFIAVFSVFIAGEGLRRNEWLAVLLGFGGICFIFIPQMSTGLLNTRSHVIGITNAVLTAFAYMSIRGLSAYYDGRSIVLSFMLSGILLPIISMGIGQFYDLPSLDFLVAAYVQPHGSDWLWILVLGIAAMIGQIYLTKAFSFGKAGTISAVGFSNIVFSVIFGIFLGDPKPSTLAFIGIAFVITSGIIISYQAKKAS</sequence>
<accession>A0A2Z4GF19</accession>
<evidence type="ECO:0000256" key="5">
    <source>
        <dbReference type="SAM" id="Phobius"/>
    </source>
</evidence>
<feature type="transmembrane region" description="Helical" evidence="5">
    <location>
        <begin position="252"/>
        <end position="271"/>
    </location>
</feature>
<evidence type="ECO:0000256" key="3">
    <source>
        <dbReference type="ARBA" id="ARBA00022989"/>
    </source>
</evidence>
<dbReference type="EMBL" id="CP029480">
    <property type="protein sequence ID" value="AWV99647.1"/>
    <property type="molecule type" value="Genomic_DNA"/>
</dbReference>